<dbReference type="EMBL" id="CP152276">
    <property type="protein sequence ID" value="XAE41941.1"/>
    <property type="molecule type" value="Genomic_DNA"/>
</dbReference>
<organism evidence="1 2">
    <name type="scientific">Nguyenibacter vanlangensis</name>
    <dbReference type="NCBI Taxonomy" id="1216886"/>
    <lineage>
        <taxon>Bacteria</taxon>
        <taxon>Pseudomonadati</taxon>
        <taxon>Pseudomonadota</taxon>
        <taxon>Alphaproteobacteria</taxon>
        <taxon>Acetobacterales</taxon>
        <taxon>Acetobacteraceae</taxon>
        <taxon>Nguyenibacter</taxon>
    </lineage>
</organism>
<sequence length="56" mass="5846">MARRSVAASRLEDVAIDDGVIRDTAALYGRLAAYGLIAKGLDIRAAFDPTVLGGVL</sequence>
<name>A0ABZ3D310_9PROT</name>
<dbReference type="Proteomes" id="UP001449795">
    <property type="component" value="Chromosome"/>
</dbReference>
<evidence type="ECO:0000313" key="1">
    <source>
        <dbReference type="EMBL" id="XAE41941.1"/>
    </source>
</evidence>
<keyword evidence="2" id="KW-1185">Reference proteome</keyword>
<proteinExistence type="predicted"/>
<gene>
    <name evidence="1" type="ORF">AAC691_16920</name>
</gene>
<dbReference type="RefSeq" id="WP_342627759.1">
    <property type="nucleotide sequence ID" value="NZ_CP152276.1"/>
</dbReference>
<protein>
    <submittedName>
        <fullName evidence="1">Uncharacterized protein</fullName>
    </submittedName>
</protein>
<reference evidence="1 2" key="1">
    <citation type="submission" date="2024-04" db="EMBL/GenBank/DDBJ databases">
        <title>Complete genome sequence of Nguyenibacter vanlangesis HBCM-1154, a strain capable of nitrogen fixation, IAA production, and phosphorus solubilization isolated from sugarcane soil.</title>
        <authorList>
            <person name="MY HANH P."/>
        </authorList>
    </citation>
    <scope>NUCLEOTIDE SEQUENCE [LARGE SCALE GENOMIC DNA]</scope>
    <source>
        <strain evidence="1 2">HBCM 1154</strain>
    </source>
</reference>
<evidence type="ECO:0000313" key="2">
    <source>
        <dbReference type="Proteomes" id="UP001449795"/>
    </source>
</evidence>
<accession>A0ABZ3D310</accession>